<name>A0A9N9KAL9_9GLOM</name>
<dbReference type="AlphaFoldDB" id="A0A9N9KAL9"/>
<dbReference type="Proteomes" id="UP000789759">
    <property type="component" value="Unassembled WGS sequence"/>
</dbReference>
<evidence type="ECO:0000313" key="2">
    <source>
        <dbReference type="Proteomes" id="UP000789759"/>
    </source>
</evidence>
<accession>A0A9N9KAL9</accession>
<evidence type="ECO:0000313" key="1">
    <source>
        <dbReference type="EMBL" id="CAG8818418.1"/>
    </source>
</evidence>
<reference evidence="1" key="1">
    <citation type="submission" date="2021-06" db="EMBL/GenBank/DDBJ databases">
        <authorList>
            <person name="Kallberg Y."/>
            <person name="Tangrot J."/>
            <person name="Rosling A."/>
        </authorList>
    </citation>
    <scope>NUCLEOTIDE SEQUENCE</scope>
    <source>
        <strain evidence="1">FL966</strain>
    </source>
</reference>
<gene>
    <name evidence="1" type="ORF">CPELLU_LOCUS19439</name>
</gene>
<keyword evidence="2" id="KW-1185">Reference proteome</keyword>
<dbReference type="EMBL" id="CAJVQA010046678">
    <property type="protein sequence ID" value="CAG8818418.1"/>
    <property type="molecule type" value="Genomic_DNA"/>
</dbReference>
<dbReference type="OrthoDB" id="2432639at2759"/>
<sequence length="47" mass="5300">MKILLDISEIKIEITNQESENNFLNNEVAKIIVDLLSNNNLEASKIA</sequence>
<protein>
    <submittedName>
        <fullName evidence="1">4922_t:CDS:1</fullName>
    </submittedName>
</protein>
<organism evidence="1 2">
    <name type="scientific">Cetraspora pellucida</name>
    <dbReference type="NCBI Taxonomy" id="1433469"/>
    <lineage>
        <taxon>Eukaryota</taxon>
        <taxon>Fungi</taxon>
        <taxon>Fungi incertae sedis</taxon>
        <taxon>Mucoromycota</taxon>
        <taxon>Glomeromycotina</taxon>
        <taxon>Glomeromycetes</taxon>
        <taxon>Diversisporales</taxon>
        <taxon>Gigasporaceae</taxon>
        <taxon>Cetraspora</taxon>
    </lineage>
</organism>
<feature type="non-terminal residue" evidence="1">
    <location>
        <position position="47"/>
    </location>
</feature>
<comment type="caution">
    <text evidence="1">The sequence shown here is derived from an EMBL/GenBank/DDBJ whole genome shotgun (WGS) entry which is preliminary data.</text>
</comment>
<proteinExistence type="predicted"/>